<protein>
    <submittedName>
        <fullName evidence="2">Uncharacterized protein</fullName>
    </submittedName>
</protein>
<keyword evidence="3" id="KW-1185">Reference proteome</keyword>
<organism evidence="2 3">
    <name type="scientific">Methylocystis iwaonis</name>
    <dbReference type="NCBI Taxonomy" id="2885079"/>
    <lineage>
        <taxon>Bacteria</taxon>
        <taxon>Pseudomonadati</taxon>
        <taxon>Pseudomonadota</taxon>
        <taxon>Alphaproteobacteria</taxon>
        <taxon>Hyphomicrobiales</taxon>
        <taxon>Methylocystaceae</taxon>
        <taxon>Methylocystis</taxon>
    </lineage>
</organism>
<keyword evidence="1" id="KW-0472">Membrane</keyword>
<evidence type="ECO:0000313" key="2">
    <source>
        <dbReference type="EMBL" id="BDV34200.1"/>
    </source>
</evidence>
<evidence type="ECO:0000256" key="1">
    <source>
        <dbReference type="SAM" id="Phobius"/>
    </source>
</evidence>
<feature type="transmembrane region" description="Helical" evidence="1">
    <location>
        <begin position="49"/>
        <end position="70"/>
    </location>
</feature>
<reference evidence="2 3" key="1">
    <citation type="journal article" date="2023" name="Int. J. Syst. Evol. Microbiol.">
        <title>Methylocystis iwaonis sp. nov., a type II methane-oxidizing bacterium from surface soil of a rice paddy field in Japan, and emended description of the genus Methylocystis (ex Whittenbury et al. 1970) Bowman et al. 1993.</title>
        <authorList>
            <person name="Kaise H."/>
            <person name="Sawadogo J.B."/>
            <person name="Alam M.S."/>
            <person name="Ueno C."/>
            <person name="Dianou D."/>
            <person name="Shinjo R."/>
            <person name="Asakawa S."/>
        </authorList>
    </citation>
    <scope>NUCLEOTIDE SEQUENCE [LARGE SCALE GENOMIC DNA]</scope>
    <source>
        <strain evidence="2 3">SS37A-Re</strain>
    </source>
</reference>
<keyword evidence="1" id="KW-1133">Transmembrane helix</keyword>
<dbReference type="RefSeq" id="WP_281931839.1">
    <property type="nucleotide sequence ID" value="NZ_AP027142.1"/>
</dbReference>
<dbReference type="Proteomes" id="UP001317629">
    <property type="component" value="Chromosome"/>
</dbReference>
<keyword evidence="1" id="KW-0812">Transmembrane</keyword>
<name>A0ABM8E8N9_9HYPH</name>
<gene>
    <name evidence="2" type="ORF">SS37A_17290</name>
</gene>
<sequence length="79" mass="9551">MSIPRAEIIGTSSSLEQAHYRRWRHHHYHHHYWRHRHYRYYRHYGYYPWYNPAGAVAGAAVGLATAPFWALGGWGYPYY</sequence>
<accession>A0ABM8E8N9</accession>
<proteinExistence type="predicted"/>
<evidence type="ECO:0000313" key="3">
    <source>
        <dbReference type="Proteomes" id="UP001317629"/>
    </source>
</evidence>
<dbReference type="EMBL" id="AP027142">
    <property type="protein sequence ID" value="BDV34200.1"/>
    <property type="molecule type" value="Genomic_DNA"/>
</dbReference>